<gene>
    <name evidence="1" type="ORF">RSSL_01504</name>
</gene>
<organism evidence="1 2">
    <name type="scientific">Streptococcus salivarius K12</name>
    <dbReference type="NCBI Taxonomy" id="1200793"/>
    <lineage>
        <taxon>Bacteria</taxon>
        <taxon>Bacillati</taxon>
        <taxon>Bacillota</taxon>
        <taxon>Bacilli</taxon>
        <taxon>Lactobacillales</taxon>
        <taxon>Streptococcaceae</taxon>
        <taxon>Streptococcus</taxon>
    </lineage>
</organism>
<keyword evidence="2" id="KW-1185">Reference proteome</keyword>
<evidence type="ECO:0000313" key="1">
    <source>
        <dbReference type="EMBL" id="EJO16778.1"/>
    </source>
</evidence>
<reference evidence="1 2" key="1">
    <citation type="journal article" date="2012" name="J. Bacteriol.">
        <title>Genome Sequence of the Lantibiotic Bacteriocin Producer Streptococcus salivarius Strain K12.</title>
        <authorList>
            <person name="Barretto C."/>
            <person name="Alvarez-Martin P."/>
            <person name="Foata F."/>
            <person name="Renault P."/>
            <person name="Berger B."/>
        </authorList>
    </citation>
    <scope>NUCLEOTIDE SEQUENCE [LARGE SCALE GENOMIC DNA]</scope>
    <source>
        <strain evidence="1 2">K12</strain>
    </source>
</reference>
<dbReference type="Proteomes" id="UP000006983">
    <property type="component" value="Unassembled WGS sequence"/>
</dbReference>
<name>J7TXG2_STRSL</name>
<evidence type="ECO:0000313" key="2">
    <source>
        <dbReference type="Proteomes" id="UP000006983"/>
    </source>
</evidence>
<proteinExistence type="predicted"/>
<dbReference type="EMBL" id="ALIF01000001">
    <property type="protein sequence ID" value="EJO16778.1"/>
    <property type="molecule type" value="Genomic_DNA"/>
</dbReference>
<dbReference type="AlphaFoldDB" id="J7TXG2"/>
<sequence>MKVEYKTRPRKEVTIIITNDLDTSSKSELKKLFPQDIPSFQKRSNSIE</sequence>
<protein>
    <submittedName>
        <fullName evidence="1">Uncharacterized protein</fullName>
    </submittedName>
</protein>
<comment type="caution">
    <text evidence="1">The sequence shown here is derived from an EMBL/GenBank/DDBJ whole genome shotgun (WGS) entry which is preliminary data.</text>
</comment>
<accession>J7TXG2</accession>